<keyword evidence="3" id="KW-1185">Reference proteome</keyword>
<dbReference type="PRINTS" id="PR00469">
    <property type="entry name" value="PNDRDTASEII"/>
</dbReference>
<dbReference type="PANTHER" id="PTHR46313">
    <property type="match status" value="1"/>
</dbReference>
<gene>
    <name evidence="2" type="primary">crtD</name>
    <name evidence="2" type="ORF">C7K55_08845</name>
</gene>
<dbReference type="EMBL" id="PXXO01000009">
    <property type="protein sequence ID" value="PSJ04806.1"/>
    <property type="molecule type" value="Genomic_DNA"/>
</dbReference>
<evidence type="ECO:0000259" key="1">
    <source>
        <dbReference type="Pfam" id="PF01593"/>
    </source>
</evidence>
<dbReference type="Gene3D" id="3.90.660.20">
    <property type="entry name" value="Protoporphyrinogen oxidase, mitochondrial, domain 2"/>
    <property type="match status" value="1"/>
</dbReference>
<dbReference type="OrthoDB" id="544714at2"/>
<proteinExistence type="predicted"/>
<dbReference type="SUPFAM" id="SSF51905">
    <property type="entry name" value="FAD/NAD(P)-binding domain"/>
    <property type="match status" value="1"/>
</dbReference>
<dbReference type="GO" id="GO:0016491">
    <property type="term" value="F:oxidoreductase activity"/>
    <property type="evidence" value="ECO:0007669"/>
    <property type="project" value="InterPro"/>
</dbReference>
<dbReference type="NCBIfam" id="TIGR02733">
    <property type="entry name" value="desat_CrtD"/>
    <property type="match status" value="1"/>
</dbReference>
<dbReference type="InterPro" id="IPR036188">
    <property type="entry name" value="FAD/NAD-bd_sf"/>
</dbReference>
<organism evidence="2 3">
    <name type="scientific">Cyanobium usitatum str. Tous</name>
    <dbReference type="NCBI Taxonomy" id="2116684"/>
    <lineage>
        <taxon>Bacteria</taxon>
        <taxon>Bacillati</taxon>
        <taxon>Cyanobacteriota</taxon>
        <taxon>Cyanophyceae</taxon>
        <taxon>Synechococcales</taxon>
        <taxon>Prochlorococcaceae</taxon>
        <taxon>Cyanobium</taxon>
    </lineage>
</organism>
<sequence>MEKRLDVVVVGAGIAGLTAAALLAREGLTVELLEAHQQSGGCAGTFRRGPYTFDVGATQVAGLEPGGSHQRLLAHFALPLPQATPLDPACVVDLADGQPPVRIWRDPERWAAERELQFPGSGRFWQLCAVLHQANWTFAGRDPVLPPRTLWDLGQLLPAMRPANLASGLLAGATVADLLALTGCGGDPRLRRFLDLQLRLYSQEPADRTAALYGATVLAMGQAPLGLWHLQGSMQVLSQQLEQALAAGGGQLRLRHRVKALQRNNEPGGGAGWRLQGEQLGGAGKGQAFSLSATNVVLAIPVQSLPALLGQQLPTGYRNRIENLSDPSGALVFYGAIERALLPANCPSHLQLDWADPGTLFVSVSQEGDGRAPVGLATVIASVFTPAKPWFGLEPTAYDQAKAESLAAMQRGLESLLGISPAQWRHAELATPRGFERWTGRPFGFVGGLGQHPSRFGPFGLASRTPLPGLWLCGDSIHPGEGTAAVGLSALMACRQLLAERGQTLSLSGLST</sequence>
<dbReference type="InterPro" id="IPR045892">
    <property type="entry name" value="CrtISO-like"/>
</dbReference>
<evidence type="ECO:0000313" key="2">
    <source>
        <dbReference type="EMBL" id="PSJ04806.1"/>
    </source>
</evidence>
<dbReference type="AlphaFoldDB" id="A0A2P7MUD4"/>
<accession>A0A2P7MUD4</accession>
<dbReference type="InterPro" id="IPR002937">
    <property type="entry name" value="Amino_oxidase"/>
</dbReference>
<dbReference type="GO" id="GO:0016116">
    <property type="term" value="P:carotenoid metabolic process"/>
    <property type="evidence" value="ECO:0007669"/>
    <property type="project" value="InterPro"/>
</dbReference>
<protein>
    <submittedName>
        <fullName evidence="2">C-3',4' desaturase CrtD</fullName>
    </submittedName>
</protein>
<dbReference type="Proteomes" id="UP000243002">
    <property type="component" value="Unassembled WGS sequence"/>
</dbReference>
<dbReference type="Gene3D" id="3.50.50.60">
    <property type="entry name" value="FAD/NAD(P)-binding domain"/>
    <property type="match status" value="2"/>
</dbReference>
<dbReference type="PANTHER" id="PTHR46313:SF3">
    <property type="entry name" value="PROLYCOPENE ISOMERASE, CHLOROPLASTIC"/>
    <property type="match status" value="1"/>
</dbReference>
<feature type="domain" description="Amine oxidase" evidence="1">
    <location>
        <begin position="14"/>
        <end position="497"/>
    </location>
</feature>
<reference evidence="2 3" key="1">
    <citation type="journal article" date="2018" name="Environ. Microbiol.">
        <title>Ecological and genomic features of two widespread freshwater picocyanobacteria.</title>
        <authorList>
            <person name="Cabello-Yeves P.J."/>
            <person name="Picazo A."/>
            <person name="Camacho A."/>
            <person name="Callieri C."/>
            <person name="Rosselli R."/>
            <person name="Roda-Garcia J.J."/>
            <person name="Coutinho F.H."/>
            <person name="Rodriguez-Valera F."/>
        </authorList>
    </citation>
    <scope>NUCLEOTIDE SEQUENCE [LARGE SCALE GENOMIC DNA]</scope>
    <source>
        <strain evidence="2 3">Tous</strain>
    </source>
</reference>
<dbReference type="RefSeq" id="WP_106632370.1">
    <property type="nucleotide sequence ID" value="NZ_PXXO01000009.1"/>
</dbReference>
<name>A0A2P7MUD4_9CYAN</name>
<dbReference type="InterPro" id="IPR014104">
    <property type="entry name" value="Myxoxanthophyll_desat_CrtD"/>
</dbReference>
<comment type="caution">
    <text evidence="2">The sequence shown here is derived from an EMBL/GenBank/DDBJ whole genome shotgun (WGS) entry which is preliminary data.</text>
</comment>
<evidence type="ECO:0000313" key="3">
    <source>
        <dbReference type="Proteomes" id="UP000243002"/>
    </source>
</evidence>
<dbReference type="Pfam" id="PF01593">
    <property type="entry name" value="Amino_oxidase"/>
    <property type="match status" value="1"/>
</dbReference>